<dbReference type="SUPFAM" id="SSF46689">
    <property type="entry name" value="Homeodomain-like"/>
    <property type="match status" value="1"/>
</dbReference>
<dbReference type="InterPro" id="IPR006119">
    <property type="entry name" value="Resolv_N"/>
</dbReference>
<dbReference type="GO" id="GO:0003700">
    <property type="term" value="F:DNA-binding transcription factor activity"/>
    <property type="evidence" value="ECO:0007669"/>
    <property type="project" value="InterPro"/>
</dbReference>
<organism evidence="3 4">
    <name type="scientific">Acetobacter oryzoeni</name>
    <dbReference type="NCBI Taxonomy" id="2500548"/>
    <lineage>
        <taxon>Bacteria</taxon>
        <taxon>Pseudomonadati</taxon>
        <taxon>Pseudomonadota</taxon>
        <taxon>Alphaproteobacteria</taxon>
        <taxon>Acetobacterales</taxon>
        <taxon>Acetobacteraceae</taxon>
        <taxon>Acetobacter</taxon>
    </lineage>
</organism>
<evidence type="ECO:0000259" key="2">
    <source>
        <dbReference type="SMART" id="SM00857"/>
    </source>
</evidence>
<evidence type="ECO:0000256" key="1">
    <source>
        <dbReference type="ARBA" id="ARBA00009913"/>
    </source>
</evidence>
<dbReference type="InterPro" id="IPR009057">
    <property type="entry name" value="Homeodomain-like_sf"/>
</dbReference>
<dbReference type="GO" id="GO:0006352">
    <property type="term" value="P:DNA-templated transcription initiation"/>
    <property type="evidence" value="ECO:0007669"/>
    <property type="project" value="InterPro"/>
</dbReference>
<evidence type="ECO:0000313" key="4">
    <source>
        <dbReference type="Proteomes" id="UP000287027"/>
    </source>
</evidence>
<evidence type="ECO:0000313" key="3">
    <source>
        <dbReference type="EMBL" id="QEE86521.1"/>
    </source>
</evidence>
<dbReference type="Proteomes" id="UP000287027">
    <property type="component" value="Chromosome"/>
</dbReference>
<dbReference type="RefSeq" id="WP_128106180.1">
    <property type="nucleotide sequence ID" value="NZ_CP042808.1"/>
</dbReference>
<dbReference type="GO" id="GO:0003677">
    <property type="term" value="F:DNA binding"/>
    <property type="evidence" value="ECO:0007669"/>
    <property type="project" value="InterPro"/>
</dbReference>
<dbReference type="Pfam" id="PF00239">
    <property type="entry name" value="Resolvase"/>
    <property type="match status" value="1"/>
</dbReference>
<dbReference type="Pfam" id="PF04545">
    <property type="entry name" value="Sigma70_r4"/>
    <property type="match status" value="1"/>
</dbReference>
<dbReference type="AlphaFoldDB" id="A0A5B9GJQ8"/>
<dbReference type="SUPFAM" id="SSF53041">
    <property type="entry name" value="Resolvase-like"/>
    <property type="match status" value="1"/>
</dbReference>
<proteinExistence type="inferred from homology"/>
<reference evidence="3 4" key="1">
    <citation type="submission" date="2019-08" db="EMBL/GenBank/DDBJ databases">
        <title>Acetobacter oryzioeni sp. nov., isolated from Korean rice wine vinegar.</title>
        <authorList>
            <person name="Baek J.H."/>
            <person name="Kim K.H."/>
            <person name="Jeon C.O."/>
            <person name="Han D.M."/>
        </authorList>
    </citation>
    <scope>NUCLEOTIDE SEQUENCE [LARGE SCALE GENOMIC DNA]</scope>
    <source>
        <strain evidence="3 4">B6</strain>
    </source>
</reference>
<keyword evidence="4" id="KW-1185">Reference proteome</keyword>
<comment type="similarity">
    <text evidence="1">Belongs to the site-specific recombinase resolvase family.</text>
</comment>
<dbReference type="Gene3D" id="1.10.10.60">
    <property type="entry name" value="Homeodomain-like"/>
    <property type="match status" value="1"/>
</dbReference>
<accession>A0A5B9GJQ8</accession>
<dbReference type="KEGG" id="aoy:EOV40_002530"/>
<feature type="domain" description="Resolvase/invertase-type recombinase catalytic" evidence="2">
    <location>
        <begin position="4"/>
        <end position="136"/>
    </location>
</feature>
<gene>
    <name evidence="3" type="ORF">EOV40_002530</name>
</gene>
<protein>
    <submittedName>
        <fullName evidence="3">Recombinase family protein</fullName>
    </submittedName>
</protein>
<dbReference type="SMART" id="SM00857">
    <property type="entry name" value="Resolvase"/>
    <property type="match status" value="1"/>
</dbReference>
<dbReference type="GO" id="GO:0000150">
    <property type="term" value="F:DNA strand exchange activity"/>
    <property type="evidence" value="ECO:0007669"/>
    <property type="project" value="InterPro"/>
</dbReference>
<dbReference type="Gene3D" id="3.40.50.1390">
    <property type="entry name" value="Resolvase, N-terminal catalytic domain"/>
    <property type="match status" value="1"/>
</dbReference>
<dbReference type="InterPro" id="IPR007630">
    <property type="entry name" value="RNA_pol_sigma70_r4"/>
</dbReference>
<name>A0A5B9GJQ8_9PROT</name>
<dbReference type="EMBL" id="CP042808">
    <property type="protein sequence ID" value="QEE86521.1"/>
    <property type="molecule type" value="Genomic_DNA"/>
</dbReference>
<sequence>MIMSIGYVSADCPFVSRDEQKRILEESGCQFIFTGSFSKNGSSFLHFVARQKMGTHIAVAQMDCIVSSWRHLRDIILQVQKQECTLVSLKEPWVNTCAKHGALMLEVLGGLEKLEKRFIRQRMSTGRHKAMSAGCRMGRPSKLTQQQYEAVAQARAKGYTLREIAEEYDVSISMISRLLKKIPRQS</sequence>
<dbReference type="InterPro" id="IPR036162">
    <property type="entry name" value="Resolvase-like_N_sf"/>
</dbReference>